<dbReference type="EMBL" id="JBHTII010000001">
    <property type="protein sequence ID" value="MFD0790403.1"/>
    <property type="molecule type" value="Genomic_DNA"/>
</dbReference>
<dbReference type="InterPro" id="IPR027417">
    <property type="entry name" value="P-loop_NTPase"/>
</dbReference>
<evidence type="ECO:0000256" key="1">
    <source>
        <dbReference type="ARBA" id="ARBA00005417"/>
    </source>
</evidence>
<accession>A0ABW3AHH3</accession>
<dbReference type="Proteomes" id="UP001597055">
    <property type="component" value="Unassembled WGS sequence"/>
</dbReference>
<dbReference type="PANTHER" id="PTHR43820">
    <property type="entry name" value="HIGH-AFFINITY BRANCHED-CHAIN AMINO ACID TRANSPORT ATP-BINDING PROTEIN LIVF"/>
    <property type="match status" value="1"/>
</dbReference>
<dbReference type="InterPro" id="IPR052156">
    <property type="entry name" value="BCAA_Transport_ATP-bd_LivF"/>
</dbReference>
<reference evidence="8" key="1">
    <citation type="journal article" date="2019" name="Int. J. Syst. Evol. Microbiol.">
        <title>The Global Catalogue of Microorganisms (GCM) 10K type strain sequencing project: providing services to taxonomists for standard genome sequencing and annotation.</title>
        <authorList>
            <consortium name="The Broad Institute Genomics Platform"/>
            <consortium name="The Broad Institute Genome Sequencing Center for Infectious Disease"/>
            <person name="Wu L."/>
            <person name="Ma J."/>
        </authorList>
    </citation>
    <scope>NUCLEOTIDE SEQUENCE [LARGE SCALE GENOMIC DNA]</scope>
    <source>
        <strain evidence="8">CCUG 54523</strain>
    </source>
</reference>
<keyword evidence="3" id="KW-0547">Nucleotide-binding</keyword>
<gene>
    <name evidence="7" type="ORF">ACFQ0P_08335</name>
</gene>
<dbReference type="CDD" id="cd03224">
    <property type="entry name" value="ABC_TM1139_LivF_branched"/>
    <property type="match status" value="1"/>
</dbReference>
<dbReference type="InterPro" id="IPR003439">
    <property type="entry name" value="ABC_transporter-like_ATP-bd"/>
</dbReference>
<evidence type="ECO:0000313" key="7">
    <source>
        <dbReference type="EMBL" id="MFD0790403.1"/>
    </source>
</evidence>
<dbReference type="SMART" id="SM00382">
    <property type="entry name" value="AAA"/>
    <property type="match status" value="1"/>
</dbReference>
<keyword evidence="2" id="KW-0813">Transport</keyword>
<evidence type="ECO:0000259" key="6">
    <source>
        <dbReference type="PROSITE" id="PS50893"/>
    </source>
</evidence>
<dbReference type="InterPro" id="IPR003593">
    <property type="entry name" value="AAA+_ATPase"/>
</dbReference>
<comment type="similarity">
    <text evidence="1">Belongs to the ABC transporter superfamily.</text>
</comment>
<keyword evidence="4 7" id="KW-0067">ATP-binding</keyword>
<dbReference type="SUPFAM" id="SSF52540">
    <property type="entry name" value="P-loop containing nucleoside triphosphate hydrolases"/>
    <property type="match status" value="1"/>
</dbReference>
<evidence type="ECO:0000256" key="2">
    <source>
        <dbReference type="ARBA" id="ARBA00022448"/>
    </source>
</evidence>
<evidence type="ECO:0000256" key="3">
    <source>
        <dbReference type="ARBA" id="ARBA00022741"/>
    </source>
</evidence>
<dbReference type="RefSeq" id="WP_204978206.1">
    <property type="nucleotide sequence ID" value="NZ_JBHTII010000001.1"/>
</dbReference>
<dbReference type="InterPro" id="IPR017871">
    <property type="entry name" value="ABC_transporter-like_CS"/>
</dbReference>
<proteinExistence type="inferred from homology"/>
<dbReference type="PANTHER" id="PTHR43820:SF4">
    <property type="entry name" value="HIGH-AFFINITY BRANCHED-CHAIN AMINO ACID TRANSPORT ATP-BINDING PROTEIN LIVF"/>
    <property type="match status" value="1"/>
</dbReference>
<dbReference type="GO" id="GO:0005524">
    <property type="term" value="F:ATP binding"/>
    <property type="evidence" value="ECO:0007669"/>
    <property type="project" value="UniProtKB-KW"/>
</dbReference>
<organism evidence="7 8">
    <name type="scientific">Microbacterium insulae</name>
    <dbReference type="NCBI Taxonomy" id="483014"/>
    <lineage>
        <taxon>Bacteria</taxon>
        <taxon>Bacillati</taxon>
        <taxon>Actinomycetota</taxon>
        <taxon>Actinomycetes</taxon>
        <taxon>Micrococcales</taxon>
        <taxon>Microbacteriaceae</taxon>
        <taxon>Microbacterium</taxon>
    </lineage>
</organism>
<dbReference type="PROSITE" id="PS00211">
    <property type="entry name" value="ABC_TRANSPORTER_1"/>
    <property type="match status" value="1"/>
</dbReference>
<dbReference type="Pfam" id="PF00005">
    <property type="entry name" value="ABC_tran"/>
    <property type="match status" value="1"/>
</dbReference>
<name>A0ABW3AHH3_9MICO</name>
<evidence type="ECO:0000313" key="8">
    <source>
        <dbReference type="Proteomes" id="UP001597055"/>
    </source>
</evidence>
<protein>
    <submittedName>
        <fullName evidence="7">ABC transporter ATP-binding protein</fullName>
    </submittedName>
</protein>
<keyword evidence="8" id="KW-1185">Reference proteome</keyword>
<keyword evidence="5" id="KW-0029">Amino-acid transport</keyword>
<dbReference type="Gene3D" id="3.40.50.300">
    <property type="entry name" value="P-loop containing nucleotide triphosphate hydrolases"/>
    <property type="match status" value="1"/>
</dbReference>
<evidence type="ECO:0000256" key="4">
    <source>
        <dbReference type="ARBA" id="ARBA00022840"/>
    </source>
</evidence>
<comment type="caution">
    <text evidence="7">The sequence shown here is derived from an EMBL/GenBank/DDBJ whole genome shotgun (WGS) entry which is preliminary data.</text>
</comment>
<sequence>MEPRDSDAAPRLELRGLCGGYGSKQIVFDVDLAVAPASITVLLGHNGAGKTTTIATAFGLLPTKSGEVLLDGSRIDKGSPRDRVRSGVGFVPSERFVFPSLTVEENLTLGAFTEQDAARRAARREWVLDRWPILAERRSQLAGTMSGGQRRMLSLGIALMSSPRLLLLDEPSLGLAPVVVDQLFADLRRLADEDGLSVLLIEQSIAKALAVSDYAYVMRSGRIIAQEPAAELARRDSLWELF</sequence>
<evidence type="ECO:0000256" key="5">
    <source>
        <dbReference type="ARBA" id="ARBA00022970"/>
    </source>
</evidence>
<dbReference type="PROSITE" id="PS50893">
    <property type="entry name" value="ABC_TRANSPORTER_2"/>
    <property type="match status" value="1"/>
</dbReference>
<feature type="domain" description="ABC transporter" evidence="6">
    <location>
        <begin position="12"/>
        <end position="241"/>
    </location>
</feature>